<gene>
    <name evidence="1" type="ORF">SDC9_200837</name>
</gene>
<name>A0A645J150_9ZZZZ</name>
<sequence>MFIPLSVEIVENLSFSDRNFLQFKEHEKNNFISNITIYYHILLCTDN</sequence>
<proteinExistence type="predicted"/>
<comment type="caution">
    <text evidence="1">The sequence shown here is derived from an EMBL/GenBank/DDBJ whole genome shotgun (WGS) entry which is preliminary data.</text>
</comment>
<reference evidence="1" key="1">
    <citation type="submission" date="2019-08" db="EMBL/GenBank/DDBJ databases">
        <authorList>
            <person name="Kucharzyk K."/>
            <person name="Murdoch R.W."/>
            <person name="Higgins S."/>
            <person name="Loffler F."/>
        </authorList>
    </citation>
    <scope>NUCLEOTIDE SEQUENCE</scope>
</reference>
<dbReference type="AlphaFoldDB" id="A0A645J150"/>
<protein>
    <submittedName>
        <fullName evidence="1">Uncharacterized protein</fullName>
    </submittedName>
</protein>
<accession>A0A645J150</accession>
<organism evidence="1">
    <name type="scientific">bioreactor metagenome</name>
    <dbReference type="NCBI Taxonomy" id="1076179"/>
    <lineage>
        <taxon>unclassified sequences</taxon>
        <taxon>metagenomes</taxon>
        <taxon>ecological metagenomes</taxon>
    </lineage>
</organism>
<evidence type="ECO:0000313" key="1">
    <source>
        <dbReference type="EMBL" id="MPN53173.1"/>
    </source>
</evidence>
<dbReference type="EMBL" id="VSSQ01120023">
    <property type="protein sequence ID" value="MPN53173.1"/>
    <property type="molecule type" value="Genomic_DNA"/>
</dbReference>